<comment type="caution">
    <text evidence="2">The sequence shown here is derived from an EMBL/GenBank/DDBJ whole genome shotgun (WGS) entry which is preliminary data.</text>
</comment>
<evidence type="ECO:0000313" key="3">
    <source>
        <dbReference type="EMBL" id="NSJ49491.1"/>
    </source>
</evidence>
<dbReference type="EMBL" id="JAKNGE010000004">
    <property type="protein sequence ID" value="MCG4744721.1"/>
    <property type="molecule type" value="Genomic_DNA"/>
</dbReference>
<accession>A0AAW5BWT7</accession>
<evidence type="ECO:0000256" key="1">
    <source>
        <dbReference type="SAM" id="Phobius"/>
    </source>
</evidence>
<keyword evidence="1" id="KW-0472">Membrane</keyword>
<keyword evidence="1" id="KW-0812">Transmembrane</keyword>
<keyword evidence="1" id="KW-1133">Transmembrane helix</keyword>
<reference evidence="2" key="3">
    <citation type="submission" date="2022-01" db="EMBL/GenBank/DDBJ databases">
        <title>Collection of gut derived symbiotic bacterial strains cultured from healthy donors.</title>
        <authorList>
            <person name="Lin H."/>
            <person name="Kohout C."/>
            <person name="Waligurski E."/>
            <person name="Pamer E.G."/>
        </authorList>
    </citation>
    <scope>NUCLEOTIDE SEQUENCE</scope>
    <source>
        <strain evidence="2">DFI.6.55</strain>
    </source>
</reference>
<evidence type="ECO:0000313" key="2">
    <source>
        <dbReference type="EMBL" id="MCG4744721.1"/>
    </source>
</evidence>
<dbReference type="Proteomes" id="UP000669239">
    <property type="component" value="Unassembled WGS sequence"/>
</dbReference>
<reference evidence="3 4" key="1">
    <citation type="journal article" date="2020" name="Cell Host Microbe">
        <title>Functional and Genomic Variation between Human-Derived Isolates of Lachnospiraceae Reveals Inter- and Intra-Species Diversity.</title>
        <authorList>
            <person name="Sorbara M.T."/>
            <person name="Littmann E.R."/>
            <person name="Fontana E."/>
            <person name="Moody T.U."/>
            <person name="Kohout C.E."/>
            <person name="Gjonbalaj M."/>
            <person name="Eaton V."/>
            <person name="Seok R."/>
            <person name="Leiner I.M."/>
            <person name="Pamer E.G."/>
        </authorList>
    </citation>
    <scope>NUCLEOTIDE SEQUENCE [LARGE SCALE GENOMIC DNA]</scope>
    <source>
        <strain evidence="3 4">MSK.1.17</strain>
    </source>
</reference>
<dbReference type="RefSeq" id="WP_165642231.1">
    <property type="nucleotide sequence ID" value="NZ_JAAITT010000016.1"/>
</dbReference>
<protein>
    <recommendedName>
        <fullName evidence="6">SGNH/GDSL hydrolase family protein</fullName>
    </recommendedName>
</protein>
<sequence length="365" mass="42470">MDKQTDNKDGQKKYWGRWLGFTLGLTALGLAALGGLVAIVDPFFHYHQPLKGLAYTLDSERYQNDGISRHFTYDAVLTGTSMSENFKVSSFDRLFDVKAVKIPYGGGYYKEVDEAVRRAISYNPRIKMVFRSLDKSFLMYDKDQWNPTAPAPDYLLDGNPWNDVNYIWNKEVIFGNVRSILNRTKAGADMTTFDEYMNWAPDKEWGRQAVLRTFERPEGNMEPMPFTMEDRQMVEGNVEQNILAVARANPDIIFYCFIPPYSIAYWDSELVAKGDFERQLSALRLMADMLLTCDNIRLFGFDDQFDIICDLDNYMDVIHYSEQVGDRILEWMAAGEHRLTRDNVDQYFETIRDFYGSYDYGRIYD</sequence>
<name>A0AAW5BWT7_9FIRM</name>
<organism evidence="2 5">
    <name type="scientific">Enterocloster aldenensis</name>
    <dbReference type="NCBI Taxonomy" id="358742"/>
    <lineage>
        <taxon>Bacteria</taxon>
        <taxon>Bacillati</taxon>
        <taxon>Bacillota</taxon>
        <taxon>Clostridia</taxon>
        <taxon>Lachnospirales</taxon>
        <taxon>Lachnospiraceae</taxon>
        <taxon>Enterocloster</taxon>
    </lineage>
</organism>
<proteinExistence type="predicted"/>
<dbReference type="AlphaFoldDB" id="A0AAW5BWT7"/>
<evidence type="ECO:0000313" key="4">
    <source>
        <dbReference type="Proteomes" id="UP000669239"/>
    </source>
</evidence>
<feature type="transmembrane region" description="Helical" evidence="1">
    <location>
        <begin position="21"/>
        <end position="40"/>
    </location>
</feature>
<gene>
    <name evidence="3" type="ORF">G5B36_12385</name>
    <name evidence="2" type="ORF">L0N08_04780</name>
</gene>
<keyword evidence="4" id="KW-1185">Reference proteome</keyword>
<evidence type="ECO:0000313" key="5">
    <source>
        <dbReference type="Proteomes" id="UP001299608"/>
    </source>
</evidence>
<evidence type="ECO:0008006" key="6">
    <source>
        <dbReference type="Google" id="ProtNLM"/>
    </source>
</evidence>
<reference evidence="3" key="2">
    <citation type="submission" date="2020-02" db="EMBL/GenBank/DDBJ databases">
        <authorList>
            <person name="Littmann E."/>
            <person name="Sorbara M."/>
        </authorList>
    </citation>
    <scope>NUCLEOTIDE SEQUENCE</scope>
    <source>
        <strain evidence="3">MSK.1.17</strain>
    </source>
</reference>
<dbReference type="EMBL" id="JAAITT010000016">
    <property type="protein sequence ID" value="NSJ49491.1"/>
    <property type="molecule type" value="Genomic_DNA"/>
</dbReference>
<dbReference type="Proteomes" id="UP001299608">
    <property type="component" value="Unassembled WGS sequence"/>
</dbReference>